<dbReference type="AlphaFoldDB" id="A0A524RL14"/>
<protein>
    <submittedName>
        <fullName evidence="1">Uncharacterized protein</fullName>
    </submittedName>
</protein>
<sequence>MIEKLANGGDQAAPKEVSIAELFLDASRELARSDARIYRSVDRHLTRTREILNRAESELKDSLLPEEPCQALQVQYSYERQTRKSLESLCRIHRIRGYSRMTKKLIIMHLKAKGVPDPAVPIEAFTKNELIALLRNVLHRHQE</sequence>
<accession>A0A524RL14</accession>
<evidence type="ECO:0000313" key="2">
    <source>
        <dbReference type="Proteomes" id="UP000317990"/>
    </source>
</evidence>
<evidence type="ECO:0000313" key="1">
    <source>
        <dbReference type="EMBL" id="TGG90557.1"/>
    </source>
</evidence>
<reference evidence="1 2" key="1">
    <citation type="journal article" date="2019" name="mSystems">
        <title>Life at home and on the roam: Genomic adaptions reflect the dual lifestyle of an intracellular, facultative symbiont.</title>
        <authorList>
            <person name="Burgsdorf I."/>
        </authorList>
    </citation>
    <scope>NUCLEOTIDE SEQUENCE [LARGE SCALE GENOMIC DNA]</scope>
    <source>
        <strain evidence="1">277cV</strain>
    </source>
</reference>
<dbReference type="EMBL" id="SRMO01000087">
    <property type="protein sequence ID" value="TGG90557.1"/>
    <property type="molecule type" value="Genomic_DNA"/>
</dbReference>
<proteinExistence type="predicted"/>
<comment type="caution">
    <text evidence="1">The sequence shown here is derived from an EMBL/GenBank/DDBJ whole genome shotgun (WGS) entry which is preliminary data.</text>
</comment>
<name>A0A524RL14_9CHRO</name>
<gene>
    <name evidence="1" type="ORF">ERJ67_10985</name>
</gene>
<dbReference type="Proteomes" id="UP000317990">
    <property type="component" value="Unassembled WGS sequence"/>
</dbReference>
<organism evidence="1 2">
    <name type="scientific">Aphanocapsa feldmannii 277cV</name>
    <dbReference type="NCBI Taxonomy" id="2507553"/>
    <lineage>
        <taxon>Bacteria</taxon>
        <taxon>Bacillati</taxon>
        <taxon>Cyanobacteriota</taxon>
        <taxon>Cyanophyceae</taxon>
        <taxon>Oscillatoriophycideae</taxon>
        <taxon>Chroococcales</taxon>
        <taxon>Microcystaceae</taxon>
        <taxon>Aphanocapsa</taxon>
    </lineage>
</organism>